<reference evidence="1 2" key="1">
    <citation type="journal article" date="2018" name="Sci. Rep.">
        <title>Genomic signatures of local adaptation to the degree of environmental predictability in rotifers.</title>
        <authorList>
            <person name="Franch-Gras L."/>
            <person name="Hahn C."/>
            <person name="Garcia-Roger E.M."/>
            <person name="Carmona M.J."/>
            <person name="Serra M."/>
            <person name="Gomez A."/>
        </authorList>
    </citation>
    <scope>NUCLEOTIDE SEQUENCE [LARGE SCALE GENOMIC DNA]</scope>
    <source>
        <strain evidence="1">HYR1</strain>
    </source>
</reference>
<dbReference type="Proteomes" id="UP000276133">
    <property type="component" value="Unassembled WGS sequence"/>
</dbReference>
<proteinExistence type="predicted"/>
<organism evidence="1 2">
    <name type="scientific">Brachionus plicatilis</name>
    <name type="common">Marine rotifer</name>
    <name type="synonym">Brachionus muelleri</name>
    <dbReference type="NCBI Taxonomy" id="10195"/>
    <lineage>
        <taxon>Eukaryota</taxon>
        <taxon>Metazoa</taxon>
        <taxon>Spiralia</taxon>
        <taxon>Gnathifera</taxon>
        <taxon>Rotifera</taxon>
        <taxon>Eurotatoria</taxon>
        <taxon>Monogononta</taxon>
        <taxon>Pseudotrocha</taxon>
        <taxon>Ploima</taxon>
        <taxon>Brachionidae</taxon>
        <taxon>Brachionus</taxon>
    </lineage>
</organism>
<dbReference type="EMBL" id="REGN01000182">
    <property type="protein sequence ID" value="RNA43732.1"/>
    <property type="molecule type" value="Genomic_DNA"/>
</dbReference>
<dbReference type="AlphaFoldDB" id="A0A3M7T6S8"/>
<comment type="caution">
    <text evidence="1">The sequence shown here is derived from an EMBL/GenBank/DDBJ whole genome shotgun (WGS) entry which is preliminary data.</text>
</comment>
<evidence type="ECO:0000313" key="1">
    <source>
        <dbReference type="EMBL" id="RNA43732.1"/>
    </source>
</evidence>
<keyword evidence="2" id="KW-1185">Reference proteome</keyword>
<gene>
    <name evidence="1" type="ORF">BpHYR1_016998</name>
</gene>
<name>A0A3M7T6S8_BRAPC</name>
<accession>A0A3M7T6S8</accession>
<protein>
    <submittedName>
        <fullName evidence="1">Uncharacterized protein</fullName>
    </submittedName>
</protein>
<evidence type="ECO:0000313" key="2">
    <source>
        <dbReference type="Proteomes" id="UP000276133"/>
    </source>
</evidence>
<sequence length="78" mass="8963">MNLILIENHIKVQKNSVFVKKVIKIIVFFACIKGAESVKLCNFTIKKNSTFFTISYLILREITQVLSKSSLKILNTEE</sequence>